<sequence length="363" mass="42372">MERYTKEQRVFIVEQYFKNNEGLAATVRNFRTKYGRDSNLNSSTVKRLIKKFRETGSISDLKHSGRPSTSRSAQNIDAVRESLAESPGQSIRHRCQELGISRSSLQRILTKDLYLHDYKIELTQELDPSDHTQRREFVEWIMEQQQLNTDFSNKIIFSNEAHFHLDGFVNRQNCRIWGSEDPRVIVEKQMHSQRVTVWCGFWSGGVIGPYFFENASGQAITVDGARYHDMIVHFFIPKLQNINTNDMWFQQDDATCHTARETIQLLHGSFPGRVISRFGDRNWPPRSCDLTPLDFFLWGFLKSKVYANKPTTIHALKEEIKRCIKNIQPHLCRTVMEDFNKRVRMCQQSHGGHLSDIVLYHVT</sequence>
<dbReference type="Pfam" id="PF16087">
    <property type="entry name" value="DUF4817"/>
    <property type="match status" value="1"/>
</dbReference>
<evidence type="ECO:0000313" key="3">
    <source>
        <dbReference type="EMBL" id="KAK0175592.1"/>
    </source>
</evidence>
<keyword evidence="4" id="KW-1185">Reference proteome</keyword>
<reference evidence="3" key="1">
    <citation type="journal article" date="2023" name="bioRxiv">
        <title>Scaffold-level genome assemblies of two parasitoid biocontrol wasps reveal the parthenogenesis mechanism and an associated novel virus.</title>
        <authorList>
            <person name="Inwood S."/>
            <person name="Skelly J."/>
            <person name="Guhlin J."/>
            <person name="Harrop T."/>
            <person name="Goldson S."/>
            <person name="Dearden P."/>
        </authorList>
    </citation>
    <scope>NUCLEOTIDE SEQUENCE</scope>
    <source>
        <strain evidence="3">Lincoln</strain>
        <tissue evidence="3">Whole body</tissue>
    </source>
</reference>
<dbReference type="PANTHER" id="PTHR47326">
    <property type="entry name" value="TRANSPOSABLE ELEMENT TC3 TRANSPOSASE-LIKE PROTEIN"/>
    <property type="match status" value="1"/>
</dbReference>
<comment type="caution">
    <text evidence="3">The sequence shown here is derived from an EMBL/GenBank/DDBJ whole genome shotgun (WGS) entry which is preliminary data.</text>
</comment>
<comment type="subcellular location">
    <subcellularLocation>
        <location evidence="1">Nucleus</location>
    </subcellularLocation>
</comment>
<dbReference type="SUPFAM" id="SSF46689">
    <property type="entry name" value="Homeodomain-like"/>
    <property type="match status" value="1"/>
</dbReference>
<name>A0AA39FTK2_MICHY</name>
<evidence type="ECO:0000313" key="4">
    <source>
        <dbReference type="Proteomes" id="UP001168972"/>
    </source>
</evidence>
<reference evidence="3" key="2">
    <citation type="submission" date="2023-03" db="EMBL/GenBank/DDBJ databases">
        <authorList>
            <person name="Inwood S.N."/>
            <person name="Skelly J.G."/>
            <person name="Guhlin J."/>
            <person name="Harrop T.W.R."/>
            <person name="Goldson S.G."/>
            <person name="Dearden P.K."/>
        </authorList>
    </citation>
    <scope>NUCLEOTIDE SEQUENCE</scope>
    <source>
        <strain evidence="3">Lincoln</strain>
        <tissue evidence="3">Whole body</tissue>
    </source>
</reference>
<dbReference type="GO" id="GO:0003676">
    <property type="term" value="F:nucleic acid binding"/>
    <property type="evidence" value="ECO:0007669"/>
    <property type="project" value="InterPro"/>
</dbReference>
<accession>A0AA39FTK2</accession>
<proteinExistence type="predicted"/>
<dbReference type="InterPro" id="IPR009057">
    <property type="entry name" value="Homeodomain-like_sf"/>
</dbReference>
<dbReference type="Gene3D" id="3.30.420.10">
    <property type="entry name" value="Ribonuclease H-like superfamily/Ribonuclease H"/>
    <property type="match status" value="1"/>
</dbReference>
<dbReference type="InterPro" id="IPR036397">
    <property type="entry name" value="RNaseH_sf"/>
</dbReference>
<evidence type="ECO:0000256" key="1">
    <source>
        <dbReference type="ARBA" id="ARBA00004123"/>
    </source>
</evidence>
<protein>
    <recommendedName>
        <fullName evidence="2">DUF4817 domain-containing protein</fullName>
    </recommendedName>
</protein>
<organism evidence="3 4">
    <name type="scientific">Microctonus hyperodae</name>
    <name type="common">Parasitoid wasp</name>
    <dbReference type="NCBI Taxonomy" id="165561"/>
    <lineage>
        <taxon>Eukaryota</taxon>
        <taxon>Metazoa</taxon>
        <taxon>Ecdysozoa</taxon>
        <taxon>Arthropoda</taxon>
        <taxon>Hexapoda</taxon>
        <taxon>Insecta</taxon>
        <taxon>Pterygota</taxon>
        <taxon>Neoptera</taxon>
        <taxon>Endopterygota</taxon>
        <taxon>Hymenoptera</taxon>
        <taxon>Apocrita</taxon>
        <taxon>Ichneumonoidea</taxon>
        <taxon>Braconidae</taxon>
        <taxon>Euphorinae</taxon>
        <taxon>Microctonus</taxon>
    </lineage>
</organism>
<feature type="domain" description="DUF4817" evidence="2">
    <location>
        <begin position="6"/>
        <end position="58"/>
    </location>
</feature>
<dbReference type="GO" id="GO:0005634">
    <property type="term" value="C:nucleus"/>
    <property type="evidence" value="ECO:0007669"/>
    <property type="project" value="UniProtKB-SubCell"/>
</dbReference>
<dbReference type="AlphaFoldDB" id="A0AA39FTK2"/>
<dbReference type="EMBL" id="JAQQBR010000005">
    <property type="protein sequence ID" value="KAK0175592.1"/>
    <property type="molecule type" value="Genomic_DNA"/>
</dbReference>
<dbReference type="InterPro" id="IPR032135">
    <property type="entry name" value="DUF4817"/>
</dbReference>
<dbReference type="PANTHER" id="PTHR47326:SF1">
    <property type="entry name" value="HTH PSQ-TYPE DOMAIN-CONTAINING PROTEIN"/>
    <property type="match status" value="1"/>
</dbReference>
<gene>
    <name evidence="3" type="ORF">PV327_009332</name>
</gene>
<dbReference type="Proteomes" id="UP001168972">
    <property type="component" value="Unassembled WGS sequence"/>
</dbReference>
<evidence type="ECO:0000259" key="2">
    <source>
        <dbReference type="Pfam" id="PF16087"/>
    </source>
</evidence>